<dbReference type="EMBL" id="JAGEOK010000014">
    <property type="protein sequence ID" value="MBO2440385.1"/>
    <property type="molecule type" value="Genomic_DNA"/>
</dbReference>
<keyword evidence="3" id="KW-1185">Reference proteome</keyword>
<organism evidence="2 3">
    <name type="scientific">Actinomadura nitritigenes</name>
    <dbReference type="NCBI Taxonomy" id="134602"/>
    <lineage>
        <taxon>Bacteria</taxon>
        <taxon>Bacillati</taxon>
        <taxon>Actinomycetota</taxon>
        <taxon>Actinomycetes</taxon>
        <taxon>Streptosporangiales</taxon>
        <taxon>Thermomonosporaceae</taxon>
        <taxon>Actinomadura</taxon>
    </lineage>
</organism>
<dbReference type="InterPro" id="IPR002734">
    <property type="entry name" value="RibDG_C"/>
</dbReference>
<dbReference type="Pfam" id="PF01872">
    <property type="entry name" value="RibD_C"/>
    <property type="match status" value="1"/>
</dbReference>
<dbReference type="Proteomes" id="UP000666915">
    <property type="component" value="Unassembled WGS sequence"/>
</dbReference>
<evidence type="ECO:0000259" key="1">
    <source>
        <dbReference type="Pfam" id="PF01872"/>
    </source>
</evidence>
<dbReference type="Gene3D" id="3.40.430.10">
    <property type="entry name" value="Dihydrofolate Reductase, subunit A"/>
    <property type="match status" value="1"/>
</dbReference>
<dbReference type="RefSeq" id="WP_208268771.1">
    <property type="nucleotide sequence ID" value="NZ_BAAAGM010000074.1"/>
</dbReference>
<gene>
    <name evidence="2" type="ORF">J4557_22925</name>
</gene>
<sequence length="192" mass="21473">MGRIVISENVSLDGVTEIAGDEDARFGRWFDWMADEDRIAWAEAETAEAMGTEALLMGRRSYEYFIARGWPSRTGPWADRLRSLPKHVVSSTLEDLGWENTAVLGGDPVHEISRLKEKVDGDIVVYASTRLVHTLIEHDLADELRLIVWPLVIGAGPRLFGETSGVKSMRLVDTRMVGDGMPLLTYRTARES</sequence>
<evidence type="ECO:0000313" key="2">
    <source>
        <dbReference type="EMBL" id="MBO2440385.1"/>
    </source>
</evidence>
<reference evidence="2 3" key="1">
    <citation type="submission" date="2021-03" db="EMBL/GenBank/DDBJ databases">
        <authorList>
            <person name="Kanchanasin P."/>
            <person name="Saeng-In P."/>
            <person name="Phongsopitanun W."/>
            <person name="Yuki M."/>
            <person name="Kudo T."/>
            <person name="Ohkuma M."/>
            <person name="Tanasupawat S."/>
        </authorList>
    </citation>
    <scope>NUCLEOTIDE SEQUENCE [LARGE SCALE GENOMIC DNA]</scope>
    <source>
        <strain evidence="2 3">L46</strain>
    </source>
</reference>
<comment type="caution">
    <text evidence="2">The sequence shown here is derived from an EMBL/GenBank/DDBJ whole genome shotgun (WGS) entry which is preliminary data.</text>
</comment>
<dbReference type="SUPFAM" id="SSF53597">
    <property type="entry name" value="Dihydrofolate reductase-like"/>
    <property type="match status" value="1"/>
</dbReference>
<accession>A0ABS3R2B4</accession>
<proteinExistence type="predicted"/>
<name>A0ABS3R2B4_9ACTN</name>
<protein>
    <submittedName>
        <fullName evidence="2">Dihydrofolate reductase family protein</fullName>
    </submittedName>
</protein>
<feature type="domain" description="Bacterial bifunctional deaminase-reductase C-terminal" evidence="1">
    <location>
        <begin position="5"/>
        <end position="181"/>
    </location>
</feature>
<dbReference type="InterPro" id="IPR024072">
    <property type="entry name" value="DHFR-like_dom_sf"/>
</dbReference>
<evidence type="ECO:0000313" key="3">
    <source>
        <dbReference type="Proteomes" id="UP000666915"/>
    </source>
</evidence>